<reference evidence="1 2" key="1">
    <citation type="journal article" date="2020" name="Microb. Genom.">
        <title>Genetic diversity of clinical and environmental Mucorales isolates obtained from an investigation of mucormycosis cases among solid organ transplant recipients.</title>
        <authorList>
            <person name="Nguyen M.H."/>
            <person name="Kaul D."/>
            <person name="Muto C."/>
            <person name="Cheng S.J."/>
            <person name="Richter R.A."/>
            <person name="Bruno V.M."/>
            <person name="Liu G."/>
            <person name="Beyhan S."/>
            <person name="Sundermann A.J."/>
            <person name="Mounaud S."/>
            <person name="Pasculle A.W."/>
            <person name="Nierman W.C."/>
            <person name="Driscoll E."/>
            <person name="Cumbie R."/>
            <person name="Clancy C.J."/>
            <person name="Dupont C.L."/>
        </authorList>
    </citation>
    <scope>NUCLEOTIDE SEQUENCE [LARGE SCALE GENOMIC DNA]</scope>
    <source>
        <strain evidence="1 2">GL24</strain>
    </source>
</reference>
<organism evidence="1 2">
    <name type="scientific">Rhizopus delemar</name>
    <dbReference type="NCBI Taxonomy" id="936053"/>
    <lineage>
        <taxon>Eukaryota</taxon>
        <taxon>Fungi</taxon>
        <taxon>Fungi incertae sedis</taxon>
        <taxon>Mucoromycota</taxon>
        <taxon>Mucoromycotina</taxon>
        <taxon>Mucoromycetes</taxon>
        <taxon>Mucorales</taxon>
        <taxon>Mucorineae</taxon>
        <taxon>Rhizopodaceae</taxon>
        <taxon>Rhizopus</taxon>
    </lineage>
</organism>
<dbReference type="OMA" id="CAINTYT"/>
<proteinExistence type="predicted"/>
<dbReference type="AlphaFoldDB" id="A0A9P6Z233"/>
<keyword evidence="2" id="KW-1185">Reference proteome</keyword>
<dbReference type="Proteomes" id="UP000740926">
    <property type="component" value="Unassembled WGS sequence"/>
</dbReference>
<accession>A0A9P6Z233</accession>
<name>A0A9P6Z233_9FUNG</name>
<evidence type="ECO:0000313" key="2">
    <source>
        <dbReference type="Proteomes" id="UP000740926"/>
    </source>
</evidence>
<dbReference type="EMBL" id="JAANIU010001074">
    <property type="protein sequence ID" value="KAG1568738.1"/>
    <property type="molecule type" value="Genomic_DNA"/>
</dbReference>
<protein>
    <submittedName>
        <fullName evidence="1">Uncharacterized protein</fullName>
    </submittedName>
</protein>
<gene>
    <name evidence="1" type="ORF">G6F50_007012</name>
</gene>
<evidence type="ECO:0000313" key="1">
    <source>
        <dbReference type="EMBL" id="KAG1568738.1"/>
    </source>
</evidence>
<sequence>MLLKEVKIKQVAEGNIKNIISPKLLEAVIVFQKNWVFVTQFEAYYRNNSYIDESAMITLMDKYPSSLVAKMKNKTEKGKSWFEISIFWGRFEMLLTGGICGSKISNDAVSLLGPNVPLKELVDGDSLASENIYINCHGDGVKAHFQVRSLRNWTKLSPSFEWTCISSQFHTKDFATVNPLNIRNSTPLITLISVILYHISHQQVFKDEQYEEILKLFKASQT</sequence>
<comment type="caution">
    <text evidence="1">The sequence shown here is derived from an EMBL/GenBank/DDBJ whole genome shotgun (WGS) entry which is preliminary data.</text>
</comment>